<dbReference type="GO" id="GO:0016020">
    <property type="term" value="C:membrane"/>
    <property type="evidence" value="ECO:0007669"/>
    <property type="project" value="UniProtKB-SubCell"/>
</dbReference>
<feature type="region of interest" description="Disordered" evidence="5">
    <location>
        <begin position="241"/>
        <end position="271"/>
    </location>
</feature>
<dbReference type="AlphaFoldDB" id="A0AAV9SB22"/>
<evidence type="ECO:0000256" key="5">
    <source>
        <dbReference type="SAM" id="MobiDB-lite"/>
    </source>
</evidence>
<feature type="transmembrane region" description="Helical" evidence="6">
    <location>
        <begin position="205"/>
        <end position="227"/>
    </location>
</feature>
<dbReference type="Proteomes" id="UP001311232">
    <property type="component" value="Unassembled WGS sequence"/>
</dbReference>
<accession>A0AAV9SB22</accession>
<evidence type="ECO:0000256" key="6">
    <source>
        <dbReference type="SAM" id="Phobius"/>
    </source>
</evidence>
<feature type="region of interest" description="Disordered" evidence="5">
    <location>
        <begin position="295"/>
        <end position="490"/>
    </location>
</feature>
<evidence type="ECO:0000256" key="4">
    <source>
        <dbReference type="ARBA" id="ARBA00023180"/>
    </source>
</evidence>
<keyword evidence="10" id="KW-1185">Reference proteome</keyword>
<reference evidence="9 10" key="1">
    <citation type="submission" date="2021-06" db="EMBL/GenBank/DDBJ databases">
        <authorList>
            <person name="Palmer J.M."/>
        </authorList>
    </citation>
    <scope>NUCLEOTIDE SEQUENCE [LARGE SCALE GENOMIC DNA]</scope>
    <source>
        <strain evidence="9 10">MEX-2019</strain>
        <tissue evidence="9">Muscle</tissue>
    </source>
</reference>
<protein>
    <recommendedName>
        <fullName evidence="8">Ig-like domain-containing protein</fullName>
    </recommendedName>
</protein>
<feature type="signal peptide" evidence="7">
    <location>
        <begin position="1"/>
        <end position="24"/>
    </location>
</feature>
<proteinExistence type="predicted"/>
<dbReference type="EMBL" id="JAHHUM010000643">
    <property type="protein sequence ID" value="KAK5618084.1"/>
    <property type="molecule type" value="Genomic_DNA"/>
</dbReference>
<dbReference type="PROSITE" id="PS50835">
    <property type="entry name" value="IG_LIKE"/>
    <property type="match status" value="1"/>
</dbReference>
<evidence type="ECO:0000313" key="9">
    <source>
        <dbReference type="EMBL" id="KAK5618084.1"/>
    </source>
</evidence>
<evidence type="ECO:0000256" key="1">
    <source>
        <dbReference type="ARBA" id="ARBA00004370"/>
    </source>
</evidence>
<organism evidence="9 10">
    <name type="scientific">Crenichthys baileyi</name>
    <name type="common">White River springfish</name>
    <dbReference type="NCBI Taxonomy" id="28760"/>
    <lineage>
        <taxon>Eukaryota</taxon>
        <taxon>Metazoa</taxon>
        <taxon>Chordata</taxon>
        <taxon>Craniata</taxon>
        <taxon>Vertebrata</taxon>
        <taxon>Euteleostomi</taxon>
        <taxon>Actinopterygii</taxon>
        <taxon>Neopterygii</taxon>
        <taxon>Teleostei</taxon>
        <taxon>Neoteleostei</taxon>
        <taxon>Acanthomorphata</taxon>
        <taxon>Ovalentaria</taxon>
        <taxon>Atherinomorphae</taxon>
        <taxon>Cyprinodontiformes</taxon>
        <taxon>Goodeidae</taxon>
        <taxon>Crenichthys</taxon>
    </lineage>
</organism>
<feature type="compositionally biased region" description="Polar residues" evidence="5">
    <location>
        <begin position="295"/>
        <end position="304"/>
    </location>
</feature>
<feature type="compositionally biased region" description="Basic and acidic residues" evidence="5">
    <location>
        <begin position="461"/>
        <end position="490"/>
    </location>
</feature>
<dbReference type="InterPro" id="IPR015631">
    <property type="entry name" value="CD2/SLAM_rcpt"/>
</dbReference>
<comment type="subcellular location">
    <subcellularLocation>
        <location evidence="1">Membrane</location>
    </subcellularLocation>
</comment>
<name>A0AAV9SB22_9TELE</name>
<comment type="caution">
    <text evidence="9">The sequence shown here is derived from an EMBL/GenBank/DDBJ whole genome shotgun (WGS) entry which is preliminary data.</text>
</comment>
<dbReference type="InterPro" id="IPR036179">
    <property type="entry name" value="Ig-like_dom_sf"/>
</dbReference>
<dbReference type="Gene3D" id="2.60.40.10">
    <property type="entry name" value="Immunoglobulins"/>
    <property type="match status" value="2"/>
</dbReference>
<feature type="domain" description="Ig-like" evidence="8">
    <location>
        <begin position="120"/>
        <end position="199"/>
    </location>
</feature>
<evidence type="ECO:0000256" key="2">
    <source>
        <dbReference type="ARBA" id="ARBA00022729"/>
    </source>
</evidence>
<keyword evidence="3 6" id="KW-0472">Membrane</keyword>
<evidence type="ECO:0000313" key="10">
    <source>
        <dbReference type="Proteomes" id="UP001311232"/>
    </source>
</evidence>
<feature type="compositionally biased region" description="Polar residues" evidence="5">
    <location>
        <begin position="341"/>
        <end position="350"/>
    </location>
</feature>
<dbReference type="PANTHER" id="PTHR12080">
    <property type="entry name" value="SIGNALING LYMPHOCYTIC ACTIVATION MOLECULE"/>
    <property type="match status" value="1"/>
</dbReference>
<evidence type="ECO:0000256" key="7">
    <source>
        <dbReference type="SAM" id="SignalP"/>
    </source>
</evidence>
<feature type="compositionally biased region" description="Basic and acidic residues" evidence="5">
    <location>
        <begin position="353"/>
        <end position="365"/>
    </location>
</feature>
<dbReference type="PANTHER" id="PTHR12080:SF125">
    <property type="entry name" value="CD48 ANTIGEN-LIKE"/>
    <property type="match status" value="1"/>
</dbReference>
<sequence>MLPIMFYFRTLAALVALIITEVRGADPIYKRVGDSAVLNPGPLSDPISSAIWKHKSDLAMEWFGAEITCYRDFKDRCNLDQKSGSLIINNLKLGDSGSYSPEINNKELDKMELLVLQPVPKPAVSIQCNNEKTLCDLTCEAHITAEFGSVAYKWKNEDGELSNSKELEIKTEKHGSSFICELKNLVSSASSEAVTNPISSGINPAAVVVPVVIIILILIGAVAFLMYKKGYFTRLRKMGVGRTTSPDEEQGTQRTNGDVALEQEVPLLEGTNKGVEINNSMSDEALNGHLCAVSQGTRSQTEISSEMPKDPNSDQPADSVDVLPEPEGDVFPSDAMKTADQDQNSEQGPFSENHGEPAQDFKTEEAQQTSEGSEISLEMPKDPNCDQSVVSADVHREPANVLRSNEGSNQNLSDVTPETSSQTGDVRVDMEDEVQNSGVETERENLDQAEPAEESVAVEIPENRDGAEISSRKSSGEETPDRHTTDEDQS</sequence>
<keyword evidence="6" id="KW-1133">Transmembrane helix</keyword>
<evidence type="ECO:0000256" key="3">
    <source>
        <dbReference type="ARBA" id="ARBA00023136"/>
    </source>
</evidence>
<dbReference type="InterPro" id="IPR013783">
    <property type="entry name" value="Ig-like_fold"/>
</dbReference>
<keyword evidence="4" id="KW-0325">Glycoprotein</keyword>
<gene>
    <name evidence="9" type="ORF">CRENBAI_022762</name>
</gene>
<dbReference type="SUPFAM" id="SSF48726">
    <property type="entry name" value="Immunoglobulin"/>
    <property type="match status" value="1"/>
</dbReference>
<keyword evidence="6" id="KW-0812">Transmembrane</keyword>
<feature type="compositionally biased region" description="Polar residues" evidence="5">
    <location>
        <begin position="402"/>
        <end position="424"/>
    </location>
</feature>
<keyword evidence="2 7" id="KW-0732">Signal</keyword>
<feature type="chain" id="PRO_5043508150" description="Ig-like domain-containing protein" evidence="7">
    <location>
        <begin position="25"/>
        <end position="490"/>
    </location>
</feature>
<dbReference type="InterPro" id="IPR007110">
    <property type="entry name" value="Ig-like_dom"/>
</dbReference>
<evidence type="ECO:0000259" key="8">
    <source>
        <dbReference type="PROSITE" id="PS50835"/>
    </source>
</evidence>